<dbReference type="RefSeq" id="WP_209994878.1">
    <property type="nucleotide sequence ID" value="NZ_JBHSVQ010000001.1"/>
</dbReference>
<feature type="compositionally biased region" description="Basic and acidic residues" evidence="1">
    <location>
        <begin position="70"/>
        <end position="94"/>
    </location>
</feature>
<evidence type="ECO:0000256" key="1">
    <source>
        <dbReference type="SAM" id="MobiDB-lite"/>
    </source>
</evidence>
<keyword evidence="3" id="KW-1185">Reference proteome</keyword>
<comment type="caution">
    <text evidence="2">The sequence shown here is derived from an EMBL/GenBank/DDBJ whole genome shotgun (WGS) entry which is preliminary data.</text>
</comment>
<feature type="region of interest" description="Disordered" evidence="1">
    <location>
        <begin position="60"/>
        <end position="94"/>
    </location>
</feature>
<gene>
    <name evidence="2" type="ORF">ACFSX3_23380</name>
</gene>
<sequence>MEPGEGAVEFMREITEGMTLEEVRELYRHMMRIPPDDAKVKRCATCNYYFRDKTRPGNAKVCGPSCKTVRKTEQKADQRARKPVEPKKPKKERRYDEAAWLAGIWRHEVPFDPGKLPYIQAARERYSRMGGRKKPIRKVDY</sequence>
<proteinExistence type="predicted"/>
<dbReference type="EMBL" id="JBHUKY010000052">
    <property type="protein sequence ID" value="MFD2412828.1"/>
    <property type="molecule type" value="Genomic_DNA"/>
</dbReference>
<reference evidence="3" key="1">
    <citation type="journal article" date="2019" name="Int. J. Syst. Evol. Microbiol.">
        <title>The Global Catalogue of Microorganisms (GCM) 10K type strain sequencing project: providing services to taxonomists for standard genome sequencing and annotation.</title>
        <authorList>
            <consortium name="The Broad Institute Genomics Platform"/>
            <consortium name="The Broad Institute Genome Sequencing Center for Infectious Disease"/>
            <person name="Wu L."/>
            <person name="Ma J."/>
        </authorList>
    </citation>
    <scope>NUCLEOTIDE SEQUENCE [LARGE SCALE GENOMIC DNA]</scope>
    <source>
        <strain evidence="3">CCM 8725</strain>
    </source>
</reference>
<evidence type="ECO:0000313" key="2">
    <source>
        <dbReference type="EMBL" id="MFD2412828.1"/>
    </source>
</evidence>
<organism evidence="2 3">
    <name type="scientific">Paenibacillus rhizoplanae</name>
    <dbReference type="NCBI Taxonomy" id="1917181"/>
    <lineage>
        <taxon>Bacteria</taxon>
        <taxon>Bacillati</taxon>
        <taxon>Bacillota</taxon>
        <taxon>Bacilli</taxon>
        <taxon>Bacillales</taxon>
        <taxon>Paenibacillaceae</taxon>
        <taxon>Paenibacillus</taxon>
    </lineage>
</organism>
<name>A0ABW5FCL9_9BACL</name>
<evidence type="ECO:0000313" key="3">
    <source>
        <dbReference type="Proteomes" id="UP001597448"/>
    </source>
</evidence>
<dbReference type="Proteomes" id="UP001597448">
    <property type="component" value="Unassembled WGS sequence"/>
</dbReference>
<accession>A0ABW5FCL9</accession>
<protein>
    <submittedName>
        <fullName evidence="2">Uncharacterized protein</fullName>
    </submittedName>
</protein>